<accession>A0AAN9YB28</accession>
<evidence type="ECO:0000256" key="1">
    <source>
        <dbReference type="SAM" id="MobiDB-lite"/>
    </source>
</evidence>
<feature type="compositionally biased region" description="Low complexity" evidence="1">
    <location>
        <begin position="178"/>
        <end position="189"/>
    </location>
</feature>
<feature type="compositionally biased region" description="Basic and acidic residues" evidence="1">
    <location>
        <begin position="37"/>
        <end position="48"/>
    </location>
</feature>
<proteinExistence type="predicted"/>
<evidence type="ECO:0000313" key="3">
    <source>
        <dbReference type="Proteomes" id="UP001367676"/>
    </source>
</evidence>
<comment type="caution">
    <text evidence="2">The sequence shown here is derived from an EMBL/GenBank/DDBJ whole genome shotgun (WGS) entry which is preliminary data.</text>
</comment>
<dbReference type="AlphaFoldDB" id="A0AAN9YB28"/>
<organism evidence="2 3">
    <name type="scientific">Parthenolecanium corni</name>
    <dbReference type="NCBI Taxonomy" id="536013"/>
    <lineage>
        <taxon>Eukaryota</taxon>
        <taxon>Metazoa</taxon>
        <taxon>Ecdysozoa</taxon>
        <taxon>Arthropoda</taxon>
        <taxon>Hexapoda</taxon>
        <taxon>Insecta</taxon>
        <taxon>Pterygota</taxon>
        <taxon>Neoptera</taxon>
        <taxon>Paraneoptera</taxon>
        <taxon>Hemiptera</taxon>
        <taxon>Sternorrhyncha</taxon>
        <taxon>Coccoidea</taxon>
        <taxon>Coccidae</taxon>
        <taxon>Parthenolecanium</taxon>
    </lineage>
</organism>
<sequence length="189" mass="21022">MHHAQLVRPQLIDSLNFQTKRREKYSKPRRLNAREYGNAKRAAERSARAPDPNCAAHSPTFVVAFAFHRLDIDLEPVAARPPTVWRGRCSLLPLAPSTARCWSRAPRRLRLTLASQSPISRTASAPTVSFASRRLHIWLDVSDLHAHSQCRRLRHLLGLSIAPVAVPPTPCATPSSPPSSMATYSTNLL</sequence>
<name>A0AAN9YB28_9HEMI</name>
<feature type="region of interest" description="Disordered" evidence="1">
    <location>
        <begin position="21"/>
        <end position="51"/>
    </location>
</feature>
<evidence type="ECO:0000313" key="2">
    <source>
        <dbReference type="EMBL" id="KAK7604939.1"/>
    </source>
</evidence>
<dbReference type="EMBL" id="JBBCAQ010000003">
    <property type="protein sequence ID" value="KAK7604939.1"/>
    <property type="molecule type" value="Genomic_DNA"/>
</dbReference>
<reference evidence="2 3" key="1">
    <citation type="submission" date="2024-03" db="EMBL/GenBank/DDBJ databases">
        <title>Adaptation during the transition from Ophiocordyceps entomopathogen to insect associate is accompanied by gene loss and intensified selection.</title>
        <authorList>
            <person name="Ward C.M."/>
            <person name="Onetto C.A."/>
            <person name="Borneman A.R."/>
        </authorList>
    </citation>
    <scope>NUCLEOTIDE SEQUENCE [LARGE SCALE GENOMIC DNA]</scope>
    <source>
        <strain evidence="2">AWRI1</strain>
        <tissue evidence="2">Single Adult Female</tissue>
    </source>
</reference>
<dbReference type="Proteomes" id="UP001367676">
    <property type="component" value="Unassembled WGS sequence"/>
</dbReference>
<keyword evidence="3" id="KW-1185">Reference proteome</keyword>
<feature type="region of interest" description="Disordered" evidence="1">
    <location>
        <begin position="170"/>
        <end position="189"/>
    </location>
</feature>
<gene>
    <name evidence="2" type="ORF">V9T40_006125</name>
</gene>
<feature type="compositionally biased region" description="Basic residues" evidence="1">
    <location>
        <begin position="21"/>
        <end position="31"/>
    </location>
</feature>
<protein>
    <submittedName>
        <fullName evidence="2">Uncharacterized protein</fullName>
    </submittedName>
</protein>